<keyword evidence="6 8" id="KW-1133">Transmembrane helix</keyword>
<keyword evidence="2" id="KW-0813">Transport</keyword>
<dbReference type="RefSeq" id="WP_405340808.1">
    <property type="nucleotide sequence ID" value="NZ_JBANFI010000007.1"/>
</dbReference>
<evidence type="ECO:0000256" key="5">
    <source>
        <dbReference type="ARBA" id="ARBA00022840"/>
    </source>
</evidence>
<comment type="caution">
    <text evidence="11">The sequence shown here is derived from an EMBL/GenBank/DDBJ whole genome shotgun (WGS) entry which is preliminary data.</text>
</comment>
<dbReference type="Gene3D" id="1.20.1560.10">
    <property type="entry name" value="ABC transporter type 1, transmembrane domain"/>
    <property type="match status" value="1"/>
</dbReference>
<dbReference type="SUPFAM" id="SSF52540">
    <property type="entry name" value="P-loop containing nucleoside triphosphate hydrolases"/>
    <property type="match status" value="1"/>
</dbReference>
<gene>
    <name evidence="11" type="ORF">V6U78_11320</name>
</gene>
<feature type="transmembrane region" description="Helical" evidence="8">
    <location>
        <begin position="145"/>
        <end position="167"/>
    </location>
</feature>
<dbReference type="InterPro" id="IPR050835">
    <property type="entry name" value="ABC_transporter_sub-D"/>
</dbReference>
<feature type="transmembrane region" description="Helical" evidence="8">
    <location>
        <begin position="62"/>
        <end position="84"/>
    </location>
</feature>
<dbReference type="Pfam" id="PF06472">
    <property type="entry name" value="ABC_membrane_2"/>
    <property type="match status" value="1"/>
</dbReference>
<evidence type="ECO:0000256" key="2">
    <source>
        <dbReference type="ARBA" id="ARBA00022448"/>
    </source>
</evidence>
<name>A0ABW8PZB1_9GAMM</name>
<accession>A0ABW8PZB1</accession>
<evidence type="ECO:0000256" key="8">
    <source>
        <dbReference type="SAM" id="Phobius"/>
    </source>
</evidence>
<feature type="transmembrane region" description="Helical" evidence="8">
    <location>
        <begin position="179"/>
        <end position="199"/>
    </location>
</feature>
<dbReference type="InterPro" id="IPR011527">
    <property type="entry name" value="ABC1_TM_dom"/>
</dbReference>
<evidence type="ECO:0000256" key="1">
    <source>
        <dbReference type="ARBA" id="ARBA00004651"/>
    </source>
</evidence>
<dbReference type="InterPro" id="IPR036640">
    <property type="entry name" value="ABC1_TM_sf"/>
</dbReference>
<dbReference type="Gene3D" id="3.40.50.300">
    <property type="entry name" value="P-loop containing nucleotide triphosphate hydrolases"/>
    <property type="match status" value="1"/>
</dbReference>
<organism evidence="11 12">
    <name type="scientific">Marinospirillum alkalitolerans</name>
    <dbReference type="NCBI Taxonomy" id="3123374"/>
    <lineage>
        <taxon>Bacteria</taxon>
        <taxon>Pseudomonadati</taxon>
        <taxon>Pseudomonadota</taxon>
        <taxon>Gammaproteobacteria</taxon>
        <taxon>Oceanospirillales</taxon>
        <taxon>Oceanospirillaceae</taxon>
        <taxon>Marinospirillum</taxon>
    </lineage>
</organism>
<dbReference type="Pfam" id="PF00005">
    <property type="entry name" value="ABC_tran"/>
    <property type="match status" value="1"/>
</dbReference>
<feature type="transmembrane region" description="Helical" evidence="8">
    <location>
        <begin position="21"/>
        <end position="42"/>
    </location>
</feature>
<evidence type="ECO:0000256" key="6">
    <source>
        <dbReference type="ARBA" id="ARBA00022989"/>
    </source>
</evidence>
<keyword evidence="4" id="KW-0547">Nucleotide-binding</keyword>
<dbReference type="InterPro" id="IPR027417">
    <property type="entry name" value="P-loop_NTPase"/>
</dbReference>
<sequence length="563" mass="64447">MQVLQDFWRLTRAYWLRRQAWPQLLLLLVVLGMSLSSVWFSVQINHWNGDFFNALQALDGEAIYPLLLQFVGLVAAFVLVMVYADYLKKKLMLEWRQWMTDDYATRWLSPTHHHYQLQLTQQEPDNPDQRIAEDIRILVEDSLNLLVSFLRSVLTLFSFLAILWQFSTPVDLSWMGLNWVLPGYLVWVCLAYTLVGTWITHRIGRELQPLNYQQQRCEADLRHLLMQQREYSEAIAGQQGENCERQRLRTGFQQVAGNWYRLMRREKNLSFFTQSYAQVTSLAPIFFALPAFLAGSLLLGGLMQVRLAFAQVAGALSWFIYAYRDLASWSATVARLTRFQQRMASLETEAQWQPATGMRMQISVKQADQSPLLEMPPCRLEAGDFMLIEGASGLGKSSLLRTLAGHWAHFSGEIKRDPHLLWVPQDLYLPRVSLKSLLCYPQPVTAQTDAACLEALEQVGLASLAQDLHQEQEWRLRLSGGEQQRVMWARVLLNRPAIALMDETTSALDTASALALIHQVRRACPELILVLVSHQAAHAEEVTQRLSFQAGTPAQGVFKEQKV</sequence>
<dbReference type="InterPro" id="IPR017871">
    <property type="entry name" value="ABC_transporter-like_CS"/>
</dbReference>
<dbReference type="InterPro" id="IPR003439">
    <property type="entry name" value="ABC_transporter-like_ATP-bd"/>
</dbReference>
<dbReference type="PANTHER" id="PTHR11384">
    <property type="entry name" value="ATP-BINDING CASSETTE, SUB-FAMILY D MEMBER"/>
    <property type="match status" value="1"/>
</dbReference>
<evidence type="ECO:0000256" key="3">
    <source>
        <dbReference type="ARBA" id="ARBA00022692"/>
    </source>
</evidence>
<evidence type="ECO:0000313" key="12">
    <source>
        <dbReference type="Proteomes" id="UP001621714"/>
    </source>
</evidence>
<feature type="transmembrane region" description="Helical" evidence="8">
    <location>
        <begin position="271"/>
        <end position="293"/>
    </location>
</feature>
<protein>
    <submittedName>
        <fullName evidence="11">ABC transporter ATP-binding protein/permease</fullName>
    </submittedName>
</protein>
<evidence type="ECO:0000259" key="10">
    <source>
        <dbReference type="PROSITE" id="PS50929"/>
    </source>
</evidence>
<feature type="domain" description="ABC transporter" evidence="9">
    <location>
        <begin position="358"/>
        <end position="558"/>
    </location>
</feature>
<dbReference type="GO" id="GO:0005524">
    <property type="term" value="F:ATP binding"/>
    <property type="evidence" value="ECO:0007669"/>
    <property type="project" value="UniProtKB-KW"/>
</dbReference>
<keyword evidence="3 8" id="KW-0812">Transmembrane</keyword>
<keyword evidence="5 11" id="KW-0067">ATP-binding</keyword>
<dbReference type="PANTHER" id="PTHR11384:SF59">
    <property type="entry name" value="LYSOSOMAL COBALAMIN TRANSPORTER ABCD4"/>
    <property type="match status" value="1"/>
</dbReference>
<evidence type="ECO:0000256" key="4">
    <source>
        <dbReference type="ARBA" id="ARBA00022741"/>
    </source>
</evidence>
<dbReference type="EMBL" id="JBANFI010000007">
    <property type="protein sequence ID" value="MFK7161626.1"/>
    <property type="molecule type" value="Genomic_DNA"/>
</dbReference>
<dbReference type="SMART" id="SM00382">
    <property type="entry name" value="AAA"/>
    <property type="match status" value="1"/>
</dbReference>
<evidence type="ECO:0000313" key="11">
    <source>
        <dbReference type="EMBL" id="MFK7161626.1"/>
    </source>
</evidence>
<keyword evidence="12" id="KW-1185">Reference proteome</keyword>
<dbReference type="PROSITE" id="PS50893">
    <property type="entry name" value="ABC_TRANSPORTER_2"/>
    <property type="match status" value="1"/>
</dbReference>
<reference evidence="11 12" key="1">
    <citation type="submission" date="2024-02" db="EMBL/GenBank/DDBJ databases">
        <title>Marinospirillum sp. MEB 164 isolated from Lonar lake sediment.</title>
        <authorList>
            <person name="Joshi A."/>
            <person name="Thite S."/>
        </authorList>
    </citation>
    <scope>NUCLEOTIDE SEQUENCE [LARGE SCALE GENOMIC DNA]</scope>
    <source>
        <strain evidence="11 12">MEB164</strain>
    </source>
</reference>
<dbReference type="PROSITE" id="PS50929">
    <property type="entry name" value="ABC_TM1F"/>
    <property type="match status" value="1"/>
</dbReference>
<keyword evidence="7 8" id="KW-0472">Membrane</keyword>
<dbReference type="Proteomes" id="UP001621714">
    <property type="component" value="Unassembled WGS sequence"/>
</dbReference>
<proteinExistence type="predicted"/>
<evidence type="ECO:0000256" key="7">
    <source>
        <dbReference type="ARBA" id="ARBA00023136"/>
    </source>
</evidence>
<evidence type="ECO:0000259" key="9">
    <source>
        <dbReference type="PROSITE" id="PS50893"/>
    </source>
</evidence>
<dbReference type="SUPFAM" id="SSF90123">
    <property type="entry name" value="ABC transporter transmembrane region"/>
    <property type="match status" value="1"/>
</dbReference>
<dbReference type="PROSITE" id="PS00211">
    <property type="entry name" value="ABC_TRANSPORTER_1"/>
    <property type="match status" value="1"/>
</dbReference>
<feature type="domain" description="ABC transmembrane type-1" evidence="10">
    <location>
        <begin position="24"/>
        <end position="328"/>
    </location>
</feature>
<comment type="subcellular location">
    <subcellularLocation>
        <location evidence="1">Cell membrane</location>
        <topology evidence="1">Multi-pass membrane protein</topology>
    </subcellularLocation>
</comment>
<dbReference type="InterPro" id="IPR003593">
    <property type="entry name" value="AAA+_ATPase"/>
</dbReference>